<feature type="domain" description="BESS" evidence="2">
    <location>
        <begin position="391"/>
        <end position="417"/>
    </location>
</feature>
<keyword evidence="4" id="KW-1185">Reference proteome</keyword>
<comment type="caution">
    <text evidence="3">The sequence shown here is derived from an EMBL/GenBank/DDBJ whole genome shotgun (WGS) entry which is preliminary data.</text>
</comment>
<dbReference type="EMBL" id="JARBHB010000009">
    <property type="protein sequence ID" value="KAJ8875692.1"/>
    <property type="molecule type" value="Genomic_DNA"/>
</dbReference>
<organism evidence="3 4">
    <name type="scientific">Dryococelus australis</name>
    <dbReference type="NCBI Taxonomy" id="614101"/>
    <lineage>
        <taxon>Eukaryota</taxon>
        <taxon>Metazoa</taxon>
        <taxon>Ecdysozoa</taxon>
        <taxon>Arthropoda</taxon>
        <taxon>Hexapoda</taxon>
        <taxon>Insecta</taxon>
        <taxon>Pterygota</taxon>
        <taxon>Neoptera</taxon>
        <taxon>Polyneoptera</taxon>
        <taxon>Phasmatodea</taxon>
        <taxon>Verophasmatodea</taxon>
        <taxon>Anareolatae</taxon>
        <taxon>Phasmatidae</taxon>
        <taxon>Eurycanthinae</taxon>
        <taxon>Dryococelus</taxon>
    </lineage>
</organism>
<evidence type="ECO:0000313" key="4">
    <source>
        <dbReference type="Proteomes" id="UP001159363"/>
    </source>
</evidence>
<dbReference type="Pfam" id="PF02944">
    <property type="entry name" value="BESS"/>
    <property type="match status" value="1"/>
</dbReference>
<evidence type="ECO:0000313" key="3">
    <source>
        <dbReference type="EMBL" id="KAJ8875692.1"/>
    </source>
</evidence>
<sequence>MKGQMKQEIPEKTRRLAASSGTIPTCENPGVTRPGIEPGSSWWESSRRPTITGIESEQSHRSYENRWRDQSASAHSSHHHCATDAPLLGSPRPSMQTATPMTCIQHSMQENILLASHETTLVKWLSQLYVPKKQLMGTAEIKPLLSTAQLIKPGADESVFIARTRHAHSDRLSHLLAKHWMTWSHAHELSTAVWMHHGHSLHAMIAMTMSLSARPQRASRFHLSLGRRWRPSRVWRAKCPAYGLKTELDRENASSPMNVKGTVRSVVPGKGPALGILACPLLTNLAPTQTAVNMEPDERFPPVDITFENLEENVTSSTNAPVSDAPATDQVPRAEIPKVATRKQEAANSNNCQSDFERILAAKRQRLIENCLMKLINASIPVPNPPTQQPDEDKAFFESMLPAVKTLNLDNKLEFRKHQNLHNIKITGEAASSNTGAAAAFVPELQKIIKGGYTAKQVFNVDETGQF</sequence>
<name>A0ABQ9GUK1_9NEOP</name>
<accession>A0ABQ9GUK1</accession>
<feature type="region of interest" description="Disordered" evidence="1">
    <location>
        <begin position="1"/>
        <end position="98"/>
    </location>
</feature>
<gene>
    <name evidence="3" type="ORF">PR048_023591</name>
</gene>
<dbReference type="InterPro" id="IPR004210">
    <property type="entry name" value="BESS_motif"/>
</dbReference>
<protein>
    <recommendedName>
        <fullName evidence="2">BESS domain-containing protein</fullName>
    </recommendedName>
</protein>
<feature type="compositionally biased region" description="Basic and acidic residues" evidence="1">
    <location>
        <begin position="57"/>
        <end position="69"/>
    </location>
</feature>
<evidence type="ECO:0000256" key="1">
    <source>
        <dbReference type="SAM" id="MobiDB-lite"/>
    </source>
</evidence>
<proteinExistence type="predicted"/>
<reference evidence="3 4" key="1">
    <citation type="submission" date="2023-02" db="EMBL/GenBank/DDBJ databases">
        <title>LHISI_Scaffold_Assembly.</title>
        <authorList>
            <person name="Stuart O.P."/>
            <person name="Cleave R."/>
            <person name="Magrath M.J.L."/>
            <person name="Mikheyev A.S."/>
        </authorList>
    </citation>
    <scope>NUCLEOTIDE SEQUENCE [LARGE SCALE GENOMIC DNA]</scope>
    <source>
        <strain evidence="3">Daus_M_001</strain>
        <tissue evidence="3">Leg muscle</tissue>
    </source>
</reference>
<dbReference type="Proteomes" id="UP001159363">
    <property type="component" value="Chromosome 8"/>
</dbReference>
<evidence type="ECO:0000259" key="2">
    <source>
        <dbReference type="Pfam" id="PF02944"/>
    </source>
</evidence>